<evidence type="ECO:0000313" key="1">
    <source>
        <dbReference type="EMBL" id="RCV11158.1"/>
    </source>
</evidence>
<sequence length="147" mass="15969">MELSSSISCDGPMPRFARPCPSSPRMDFDQFLPSSFLWPSIAVFRGEHAILVIVLHSSRFTAHPSFSSLRARTRLLASPCTLQGGGQQTRSCRCSERAAARPLLGGLVMRVTSTDPPCPACRVPCKWTLSSSPSVSRASGRTRHAHS</sequence>
<organism evidence="1">
    <name type="scientific">Setaria italica</name>
    <name type="common">Foxtail millet</name>
    <name type="synonym">Panicum italicum</name>
    <dbReference type="NCBI Taxonomy" id="4555"/>
    <lineage>
        <taxon>Eukaryota</taxon>
        <taxon>Viridiplantae</taxon>
        <taxon>Streptophyta</taxon>
        <taxon>Embryophyta</taxon>
        <taxon>Tracheophyta</taxon>
        <taxon>Spermatophyta</taxon>
        <taxon>Magnoliopsida</taxon>
        <taxon>Liliopsida</taxon>
        <taxon>Poales</taxon>
        <taxon>Poaceae</taxon>
        <taxon>PACMAD clade</taxon>
        <taxon>Panicoideae</taxon>
        <taxon>Panicodae</taxon>
        <taxon>Paniceae</taxon>
        <taxon>Cenchrinae</taxon>
        <taxon>Setaria</taxon>
    </lineage>
</organism>
<reference evidence="1" key="1">
    <citation type="journal article" date="2012" name="Nat. Biotechnol.">
        <title>Reference genome sequence of the model plant Setaria.</title>
        <authorList>
            <person name="Bennetzen J.L."/>
            <person name="Schmutz J."/>
            <person name="Wang H."/>
            <person name="Percifield R."/>
            <person name="Hawkins J."/>
            <person name="Pontaroli A.C."/>
            <person name="Estep M."/>
            <person name="Feng L."/>
            <person name="Vaughn J.N."/>
            <person name="Grimwood J."/>
            <person name="Jenkins J."/>
            <person name="Barry K."/>
            <person name="Lindquist E."/>
            <person name="Hellsten U."/>
            <person name="Deshpande S."/>
            <person name="Wang X."/>
            <person name="Wu X."/>
            <person name="Mitros T."/>
            <person name="Triplett J."/>
            <person name="Yang X."/>
            <person name="Ye C.Y."/>
            <person name="Mauro-Herrera M."/>
            <person name="Wang L."/>
            <person name="Li P."/>
            <person name="Sharma M."/>
            <person name="Sharma R."/>
            <person name="Ronald P.C."/>
            <person name="Panaud O."/>
            <person name="Kellogg E.A."/>
            <person name="Brutnell T.P."/>
            <person name="Doust A.N."/>
            <person name="Tuskan G.A."/>
            <person name="Rokhsar D."/>
            <person name="Devos K.M."/>
        </authorList>
    </citation>
    <scope>NUCLEOTIDE SEQUENCE [LARGE SCALE GENOMIC DNA]</scope>
    <source>
        <strain evidence="1">Yugu1</strain>
    </source>
</reference>
<proteinExistence type="predicted"/>
<accession>A0A368Q0E6</accession>
<dbReference type="EMBL" id="CM003529">
    <property type="protein sequence ID" value="RCV11158.1"/>
    <property type="molecule type" value="Genomic_DNA"/>
</dbReference>
<dbReference type="AlphaFoldDB" id="A0A368Q0E6"/>
<reference evidence="1" key="2">
    <citation type="submission" date="2015-07" db="EMBL/GenBank/DDBJ databases">
        <authorList>
            <person name="Noorani M."/>
        </authorList>
    </citation>
    <scope>NUCLEOTIDE SEQUENCE</scope>
    <source>
        <strain evidence="1">Yugu1</strain>
    </source>
</reference>
<gene>
    <name evidence="1" type="ORF">SETIT_2G164600v2</name>
</gene>
<name>A0A368Q0E6_SETIT</name>
<protein>
    <submittedName>
        <fullName evidence="1">Uncharacterized protein</fullName>
    </submittedName>
</protein>